<sequence length="392" mass="37027">MYQIDNSTAAATVPASTSEGTPGFFTDGNPATGVAATIMPAEFMNMVMMEIINVLTAAGITPSKSDFTQLLTAIKSVNRQGVTLTDTGSANAYAAANAPALTVLPATGYSQRVNIAHANTGASTYASDGLAAKPVYGLGLQPLQGGELPVGVAVLMYLVQAGVNGGNGAWIIIESLGGASQIAPATKSQHAVTLGQLQNWGSQMFSANGTFNVPAGITMVYVTLCGSGGGGAAYFDVSSAGGGGGGGASGLRVPVAVTPLTAITVTVGVAGTGGQSAGAAGVAGGASSFGALLSAPGGAGGTAAGIGGSGGSGSGSIVAGGIGQAYNPSASSAEQGGSGGGSAFGSGGFGGMRGGTVAPTSGGGFGGGGGGGCRAVGAPGSKGFVLVEWNQQ</sequence>
<feature type="region of interest" description="Disordered" evidence="1">
    <location>
        <begin position="1"/>
        <end position="24"/>
    </location>
</feature>
<feature type="domain" description="Glycine-rich" evidence="2">
    <location>
        <begin position="208"/>
        <end position="389"/>
    </location>
</feature>
<organism evidence="3 4">
    <name type="scientific">Pseudomonas fluorescens</name>
    <dbReference type="NCBI Taxonomy" id="294"/>
    <lineage>
        <taxon>Bacteria</taxon>
        <taxon>Pseudomonadati</taxon>
        <taxon>Pseudomonadota</taxon>
        <taxon>Gammaproteobacteria</taxon>
        <taxon>Pseudomonadales</taxon>
        <taxon>Pseudomonadaceae</taxon>
        <taxon>Pseudomonas</taxon>
    </lineage>
</organism>
<dbReference type="InterPro" id="IPR049304">
    <property type="entry name" value="Gly_rich_dom"/>
</dbReference>
<name>A0A5E7HHH3_PSEFL</name>
<evidence type="ECO:0000256" key="1">
    <source>
        <dbReference type="SAM" id="MobiDB-lite"/>
    </source>
</evidence>
<evidence type="ECO:0000313" key="3">
    <source>
        <dbReference type="EMBL" id="VVO63614.1"/>
    </source>
</evidence>
<accession>A0A5E7HHH3</accession>
<dbReference type="AlphaFoldDB" id="A0A5E7HHH3"/>
<protein>
    <recommendedName>
        <fullName evidence="2">Glycine-rich domain-containing protein</fullName>
    </recommendedName>
</protein>
<evidence type="ECO:0000313" key="4">
    <source>
        <dbReference type="Proteomes" id="UP000349468"/>
    </source>
</evidence>
<evidence type="ECO:0000259" key="2">
    <source>
        <dbReference type="Pfam" id="PF21722"/>
    </source>
</evidence>
<dbReference type="RefSeq" id="WP_154911802.1">
    <property type="nucleotide sequence ID" value="NZ_CABVIK010000002.1"/>
</dbReference>
<reference evidence="3 4" key="1">
    <citation type="submission" date="2019-09" db="EMBL/GenBank/DDBJ databases">
        <authorList>
            <person name="Chandra G."/>
            <person name="Truman W A."/>
        </authorList>
    </citation>
    <scope>NUCLEOTIDE SEQUENCE [LARGE SCALE GENOMIC DNA]</scope>
    <source>
        <strain evidence="3">PS870</strain>
    </source>
</reference>
<dbReference type="EMBL" id="CABVIK010000002">
    <property type="protein sequence ID" value="VVO63614.1"/>
    <property type="molecule type" value="Genomic_DNA"/>
</dbReference>
<dbReference type="Proteomes" id="UP000349468">
    <property type="component" value="Unassembled WGS sequence"/>
</dbReference>
<dbReference type="Pfam" id="PF21722">
    <property type="entry name" value="Gly_rich_2"/>
    <property type="match status" value="1"/>
</dbReference>
<proteinExistence type="predicted"/>
<gene>
    <name evidence="3" type="ORF">PS870_00923</name>
</gene>
<feature type="compositionally biased region" description="Low complexity" evidence="1">
    <location>
        <begin position="7"/>
        <end position="18"/>
    </location>
</feature>